<sequence length="94" mass="10065">MVSNFNKITISSCFVLQNPPLSLTKSQPIVSTGISSVVGGGVGRFSARASIRSWGRSNLNGSSMMEIKESGIIPFLQQALAIRSTSQIGNTVWY</sequence>
<protein>
    <submittedName>
        <fullName evidence="1">Uncharacterized protein</fullName>
    </submittedName>
</protein>
<dbReference type="EMBL" id="CAXLJM020000024">
    <property type="protein sequence ID" value="CAL8090451.1"/>
    <property type="molecule type" value="Genomic_DNA"/>
</dbReference>
<comment type="caution">
    <text evidence="1">The sequence shown here is derived from an EMBL/GenBank/DDBJ whole genome shotgun (WGS) entry which is preliminary data.</text>
</comment>
<keyword evidence="2" id="KW-1185">Reference proteome</keyword>
<reference evidence="1 2" key="1">
    <citation type="submission" date="2024-08" db="EMBL/GenBank/DDBJ databases">
        <authorList>
            <person name="Cucini C."/>
            <person name="Frati F."/>
        </authorList>
    </citation>
    <scope>NUCLEOTIDE SEQUENCE [LARGE SCALE GENOMIC DNA]</scope>
</reference>
<proteinExistence type="predicted"/>
<evidence type="ECO:0000313" key="2">
    <source>
        <dbReference type="Proteomes" id="UP001642540"/>
    </source>
</evidence>
<dbReference type="Proteomes" id="UP001642540">
    <property type="component" value="Unassembled WGS sequence"/>
</dbReference>
<name>A0ABP1Q633_9HEXA</name>
<evidence type="ECO:0000313" key="1">
    <source>
        <dbReference type="EMBL" id="CAL8090451.1"/>
    </source>
</evidence>
<organism evidence="1 2">
    <name type="scientific">Orchesella dallaii</name>
    <dbReference type="NCBI Taxonomy" id="48710"/>
    <lineage>
        <taxon>Eukaryota</taxon>
        <taxon>Metazoa</taxon>
        <taxon>Ecdysozoa</taxon>
        <taxon>Arthropoda</taxon>
        <taxon>Hexapoda</taxon>
        <taxon>Collembola</taxon>
        <taxon>Entomobryomorpha</taxon>
        <taxon>Entomobryoidea</taxon>
        <taxon>Orchesellidae</taxon>
        <taxon>Orchesellinae</taxon>
        <taxon>Orchesella</taxon>
    </lineage>
</organism>
<accession>A0ABP1Q633</accession>
<gene>
    <name evidence="1" type="ORF">ODALV1_LOCUS7648</name>
</gene>